<feature type="transmembrane region" description="Helical" evidence="6">
    <location>
        <begin position="433"/>
        <end position="456"/>
    </location>
</feature>
<dbReference type="PANTHER" id="PTHR37422">
    <property type="entry name" value="TEICHURONIC ACID BIOSYNTHESIS PROTEIN TUAE"/>
    <property type="match status" value="1"/>
</dbReference>
<comment type="caution">
    <text evidence="8">The sequence shown here is derived from an EMBL/GenBank/DDBJ whole genome shotgun (WGS) entry which is preliminary data.</text>
</comment>
<dbReference type="AlphaFoldDB" id="A0A562J5H2"/>
<keyword evidence="4 6" id="KW-0472">Membrane</keyword>
<proteinExistence type="predicted"/>
<dbReference type="Proteomes" id="UP000318667">
    <property type="component" value="Unassembled WGS sequence"/>
</dbReference>
<organism evidence="8 9">
    <name type="scientific">Cytobacillus oceanisediminis</name>
    <dbReference type="NCBI Taxonomy" id="665099"/>
    <lineage>
        <taxon>Bacteria</taxon>
        <taxon>Bacillati</taxon>
        <taxon>Bacillota</taxon>
        <taxon>Bacilli</taxon>
        <taxon>Bacillales</taxon>
        <taxon>Bacillaceae</taxon>
        <taxon>Cytobacillus</taxon>
    </lineage>
</organism>
<dbReference type="PANTHER" id="PTHR37422:SF13">
    <property type="entry name" value="LIPOPOLYSACCHARIDE BIOSYNTHESIS PROTEIN PA4999-RELATED"/>
    <property type="match status" value="1"/>
</dbReference>
<keyword evidence="3 6" id="KW-1133">Transmembrane helix</keyword>
<keyword evidence="8" id="KW-0436">Ligase</keyword>
<evidence type="ECO:0000256" key="6">
    <source>
        <dbReference type="SAM" id="Phobius"/>
    </source>
</evidence>
<feature type="transmembrane region" description="Helical" evidence="6">
    <location>
        <begin position="408"/>
        <end position="427"/>
    </location>
</feature>
<feature type="transmembrane region" description="Helical" evidence="6">
    <location>
        <begin position="30"/>
        <end position="51"/>
    </location>
</feature>
<feature type="transmembrane region" description="Helical" evidence="6">
    <location>
        <begin position="170"/>
        <end position="189"/>
    </location>
</feature>
<feature type="transmembrane region" description="Helical" evidence="6">
    <location>
        <begin position="196"/>
        <end position="211"/>
    </location>
</feature>
<dbReference type="Pfam" id="PF04932">
    <property type="entry name" value="Wzy_C"/>
    <property type="match status" value="1"/>
</dbReference>
<feature type="transmembrane region" description="Helical" evidence="6">
    <location>
        <begin position="240"/>
        <end position="259"/>
    </location>
</feature>
<feature type="transmembrane region" description="Helical" evidence="6">
    <location>
        <begin position="382"/>
        <end position="403"/>
    </location>
</feature>
<feature type="region of interest" description="Disordered" evidence="5">
    <location>
        <begin position="281"/>
        <end position="315"/>
    </location>
</feature>
<evidence type="ECO:0000313" key="8">
    <source>
        <dbReference type="EMBL" id="TWH78333.1"/>
    </source>
</evidence>
<comment type="subcellular location">
    <subcellularLocation>
        <location evidence="1">Membrane</location>
        <topology evidence="1">Multi-pass membrane protein</topology>
    </subcellularLocation>
</comment>
<name>A0A562J5H2_9BACI</name>
<evidence type="ECO:0000256" key="3">
    <source>
        <dbReference type="ARBA" id="ARBA00022989"/>
    </source>
</evidence>
<gene>
    <name evidence="8" type="ORF">IQ19_05320</name>
</gene>
<accession>A0A562J5H2</accession>
<dbReference type="EMBL" id="VLKI01000030">
    <property type="protein sequence ID" value="TWH78333.1"/>
    <property type="molecule type" value="Genomic_DNA"/>
</dbReference>
<feature type="transmembrane region" description="Helical" evidence="6">
    <location>
        <begin position="63"/>
        <end position="82"/>
    </location>
</feature>
<feature type="transmembrane region" description="Helical" evidence="6">
    <location>
        <begin position="217"/>
        <end position="233"/>
    </location>
</feature>
<evidence type="ECO:0000256" key="1">
    <source>
        <dbReference type="ARBA" id="ARBA00004141"/>
    </source>
</evidence>
<feature type="transmembrane region" description="Helical" evidence="6">
    <location>
        <begin position="94"/>
        <end position="112"/>
    </location>
</feature>
<feature type="compositionally biased region" description="Acidic residues" evidence="5">
    <location>
        <begin position="289"/>
        <end position="313"/>
    </location>
</feature>
<feature type="transmembrane region" description="Helical" evidence="6">
    <location>
        <begin position="124"/>
        <end position="141"/>
    </location>
</feature>
<keyword evidence="9" id="KW-1185">Reference proteome</keyword>
<dbReference type="InterPro" id="IPR051533">
    <property type="entry name" value="WaaL-like"/>
</dbReference>
<evidence type="ECO:0000259" key="7">
    <source>
        <dbReference type="Pfam" id="PF04932"/>
    </source>
</evidence>
<protein>
    <submittedName>
        <fullName evidence="8">O-antigen ligase</fullName>
    </submittedName>
</protein>
<evidence type="ECO:0000256" key="5">
    <source>
        <dbReference type="SAM" id="MobiDB-lite"/>
    </source>
</evidence>
<dbReference type="InterPro" id="IPR007016">
    <property type="entry name" value="O-antigen_ligase-rel_domated"/>
</dbReference>
<evidence type="ECO:0000256" key="2">
    <source>
        <dbReference type="ARBA" id="ARBA00022692"/>
    </source>
</evidence>
<keyword evidence="2 6" id="KW-0812">Transmembrane</keyword>
<sequence length="464" mass="52343">MPNKNSLTYYFVLASLFLIPIVYFKTYLGPLPLSVEIVLIPLVTLAAFYDFFKGNIRLNDFKIWPLAAAFGLFLLVSLISVINAIDLKSAVMEIARYLSYVVLFLIVAKVDFTKKQYLGFAKWFGAAVVIVGLFGVLQYVFNFSLNKAGLYALKEAKGRVDSTLVNPNYYSAYLNYIIPTVLLLAVVYFKNKTAQLLAFAVYAIYVVNVILTYTRAAWVTMFCAGILLIILMPKQFIKNVIKPQILISFVILFAVLYFMPDVQSRTNSAIYAIEKLLPQGSQNHQGAGEPEDTDGDGEPEEVADEEEPEEEDTTTNRAVVSRMTLWKTGWYMLRDNPILGVGMGNYTANYKEYVSKYPELYIGHESYSVHNSYLKVGAETGFVGLASFMLIYVIYFLTIIKLYFRQNLLGRVMAVGLFVGSICYMVQNLSNNLIFIPQLNVIFWLTAGLVLGFLSFNRKESIGE</sequence>
<dbReference type="RefSeq" id="WP_144546429.1">
    <property type="nucleotide sequence ID" value="NZ_CBCSDC010000048.1"/>
</dbReference>
<dbReference type="GO" id="GO:0016020">
    <property type="term" value="C:membrane"/>
    <property type="evidence" value="ECO:0007669"/>
    <property type="project" value="UniProtKB-SubCell"/>
</dbReference>
<evidence type="ECO:0000313" key="9">
    <source>
        <dbReference type="Proteomes" id="UP000318667"/>
    </source>
</evidence>
<reference evidence="8 9" key="1">
    <citation type="journal article" date="2015" name="Stand. Genomic Sci.">
        <title>Genomic Encyclopedia of Bacterial and Archaeal Type Strains, Phase III: the genomes of soil and plant-associated and newly described type strains.</title>
        <authorList>
            <person name="Whitman W.B."/>
            <person name="Woyke T."/>
            <person name="Klenk H.P."/>
            <person name="Zhou Y."/>
            <person name="Lilburn T.G."/>
            <person name="Beck B.J."/>
            <person name="De Vos P."/>
            <person name="Vandamme P."/>
            <person name="Eisen J.A."/>
            <person name="Garrity G."/>
            <person name="Hugenholtz P."/>
            <person name="Kyrpides N.C."/>
        </authorList>
    </citation>
    <scope>NUCLEOTIDE SEQUENCE [LARGE SCALE GENOMIC DNA]</scope>
    <source>
        <strain evidence="8 9">CGMCC 1.10115</strain>
    </source>
</reference>
<feature type="transmembrane region" description="Helical" evidence="6">
    <location>
        <begin position="7"/>
        <end position="24"/>
    </location>
</feature>
<dbReference type="OrthoDB" id="9806320at2"/>
<feature type="domain" description="O-antigen ligase-related" evidence="7">
    <location>
        <begin position="202"/>
        <end position="389"/>
    </location>
</feature>
<dbReference type="GO" id="GO:0016874">
    <property type="term" value="F:ligase activity"/>
    <property type="evidence" value="ECO:0007669"/>
    <property type="project" value="UniProtKB-KW"/>
</dbReference>
<evidence type="ECO:0000256" key="4">
    <source>
        <dbReference type="ARBA" id="ARBA00023136"/>
    </source>
</evidence>
<dbReference type="GeneID" id="65406385"/>